<proteinExistence type="inferred from homology"/>
<evidence type="ECO:0000259" key="12">
    <source>
        <dbReference type="Pfam" id="PF02768"/>
    </source>
</evidence>
<dbReference type="AlphaFoldDB" id="A0A419DGJ4"/>
<dbReference type="NCBIfam" id="TIGR00663">
    <property type="entry name" value="dnan"/>
    <property type="match status" value="1"/>
</dbReference>
<dbReference type="GO" id="GO:0008408">
    <property type="term" value="F:3'-5' exonuclease activity"/>
    <property type="evidence" value="ECO:0007669"/>
    <property type="project" value="InterPro"/>
</dbReference>
<dbReference type="Proteomes" id="UP000285655">
    <property type="component" value="Unassembled WGS sequence"/>
</dbReference>
<dbReference type="GO" id="GO:0009360">
    <property type="term" value="C:DNA polymerase III complex"/>
    <property type="evidence" value="ECO:0007669"/>
    <property type="project" value="InterPro"/>
</dbReference>
<dbReference type="InterPro" id="IPR046938">
    <property type="entry name" value="DNA_clamp_sf"/>
</dbReference>
<dbReference type="PIRSF" id="PIRSF000804">
    <property type="entry name" value="DNA_pol_III_b"/>
    <property type="match status" value="1"/>
</dbReference>
<comment type="subcellular location">
    <subcellularLocation>
        <location evidence="1 9">Cytoplasm</location>
    </subcellularLocation>
</comment>
<dbReference type="GO" id="GO:0006271">
    <property type="term" value="P:DNA strand elongation involved in DNA replication"/>
    <property type="evidence" value="ECO:0007669"/>
    <property type="project" value="TreeGrafter"/>
</dbReference>
<comment type="function">
    <text evidence="9">Confers DNA tethering and processivity to DNA polymerases and other proteins. Acts as a clamp, forming a ring around DNA (a reaction catalyzed by the clamp-loading complex) which diffuses in an ATP-independent manner freely and bidirectionally along dsDNA. Initially characterized for its ability to contact the catalytic subunit of DNA polymerase III (Pol III), a complex, multichain enzyme responsible for most of the replicative synthesis in bacteria; Pol III exhibits 3'-5' exonuclease proofreading activity. The beta chain is required for initiation of replication as well as for processivity of DNA replication.</text>
</comment>
<dbReference type="EMBL" id="QZJW01000002">
    <property type="protein sequence ID" value="RJO62253.1"/>
    <property type="molecule type" value="Genomic_DNA"/>
</dbReference>
<dbReference type="CDD" id="cd00140">
    <property type="entry name" value="beta_clamp"/>
    <property type="match status" value="1"/>
</dbReference>
<dbReference type="SUPFAM" id="SSF55979">
    <property type="entry name" value="DNA clamp"/>
    <property type="match status" value="3"/>
</dbReference>
<dbReference type="Pfam" id="PF02768">
    <property type="entry name" value="DNA_pol3_beta_3"/>
    <property type="match status" value="1"/>
</dbReference>
<evidence type="ECO:0000256" key="5">
    <source>
        <dbReference type="ARBA" id="ARBA00022695"/>
    </source>
</evidence>
<dbReference type="InterPro" id="IPR022637">
    <property type="entry name" value="DNA_polIII_beta_cen"/>
</dbReference>
<dbReference type="PANTHER" id="PTHR30478">
    <property type="entry name" value="DNA POLYMERASE III SUBUNIT BETA"/>
    <property type="match status" value="1"/>
</dbReference>
<evidence type="ECO:0000256" key="3">
    <source>
        <dbReference type="ARBA" id="ARBA00022490"/>
    </source>
</evidence>
<comment type="caution">
    <text evidence="13">The sequence shown here is derived from an EMBL/GenBank/DDBJ whole genome shotgun (WGS) entry which is preliminary data.</text>
</comment>
<name>A0A419DGJ4_9BACT</name>
<keyword evidence="6 9" id="KW-0235">DNA replication</keyword>
<dbReference type="GO" id="GO:0003887">
    <property type="term" value="F:DNA-directed DNA polymerase activity"/>
    <property type="evidence" value="ECO:0007669"/>
    <property type="project" value="UniProtKB-UniRule"/>
</dbReference>
<feature type="domain" description="DNA polymerase III beta sliding clamp C-terminal" evidence="12">
    <location>
        <begin position="247"/>
        <end position="368"/>
    </location>
</feature>
<keyword evidence="5 9" id="KW-0548">Nucleotidyltransferase</keyword>
<evidence type="ECO:0000259" key="10">
    <source>
        <dbReference type="Pfam" id="PF00712"/>
    </source>
</evidence>
<protein>
    <recommendedName>
        <fullName evidence="9">Beta sliding clamp</fullName>
    </recommendedName>
</protein>
<evidence type="ECO:0000313" key="13">
    <source>
        <dbReference type="EMBL" id="RJO62253.1"/>
    </source>
</evidence>
<dbReference type="PANTHER" id="PTHR30478:SF0">
    <property type="entry name" value="BETA SLIDING CLAMP"/>
    <property type="match status" value="1"/>
</dbReference>
<dbReference type="Gene3D" id="3.10.150.10">
    <property type="entry name" value="DNA Polymerase III, subunit A, domain 2"/>
    <property type="match status" value="1"/>
</dbReference>
<dbReference type="GO" id="GO:0003677">
    <property type="term" value="F:DNA binding"/>
    <property type="evidence" value="ECO:0007669"/>
    <property type="project" value="UniProtKB-UniRule"/>
</dbReference>
<comment type="subunit">
    <text evidence="9">Forms a ring-shaped head-to-tail homodimer around DNA.</text>
</comment>
<evidence type="ECO:0000259" key="11">
    <source>
        <dbReference type="Pfam" id="PF02767"/>
    </source>
</evidence>
<dbReference type="GO" id="GO:0005737">
    <property type="term" value="C:cytoplasm"/>
    <property type="evidence" value="ECO:0007669"/>
    <property type="project" value="UniProtKB-SubCell"/>
</dbReference>
<evidence type="ECO:0000256" key="2">
    <source>
        <dbReference type="ARBA" id="ARBA00010752"/>
    </source>
</evidence>
<dbReference type="InterPro" id="IPR001001">
    <property type="entry name" value="DNA_polIII_beta"/>
</dbReference>
<feature type="domain" description="DNA polymerase III beta sliding clamp central" evidence="11">
    <location>
        <begin position="128"/>
        <end position="245"/>
    </location>
</feature>
<dbReference type="Pfam" id="PF02767">
    <property type="entry name" value="DNA_pol3_beta_2"/>
    <property type="match status" value="1"/>
</dbReference>
<evidence type="ECO:0000256" key="7">
    <source>
        <dbReference type="ARBA" id="ARBA00022932"/>
    </source>
</evidence>
<evidence type="ECO:0000256" key="1">
    <source>
        <dbReference type="ARBA" id="ARBA00004496"/>
    </source>
</evidence>
<gene>
    <name evidence="13" type="primary">dnaN</name>
    <name evidence="13" type="ORF">C4544_00145</name>
</gene>
<keyword evidence="8" id="KW-0238">DNA-binding</keyword>
<dbReference type="Pfam" id="PF00712">
    <property type="entry name" value="DNA_pol3_beta"/>
    <property type="match status" value="1"/>
</dbReference>
<keyword evidence="7 9" id="KW-0239">DNA-directed DNA polymerase</keyword>
<evidence type="ECO:0000256" key="6">
    <source>
        <dbReference type="ARBA" id="ARBA00022705"/>
    </source>
</evidence>
<dbReference type="InterPro" id="IPR022634">
    <property type="entry name" value="DNA_polIII_beta_N"/>
</dbReference>
<feature type="domain" description="DNA polymerase III beta sliding clamp N-terminal" evidence="10">
    <location>
        <begin position="1"/>
        <end position="118"/>
    </location>
</feature>
<evidence type="ECO:0000313" key="14">
    <source>
        <dbReference type="Proteomes" id="UP000285655"/>
    </source>
</evidence>
<comment type="similarity">
    <text evidence="2 9">Belongs to the beta sliding clamp family.</text>
</comment>
<keyword evidence="4 9" id="KW-0808">Transferase</keyword>
<evidence type="ECO:0000256" key="4">
    <source>
        <dbReference type="ARBA" id="ARBA00022679"/>
    </source>
</evidence>
<reference evidence="13 14" key="1">
    <citation type="journal article" date="2017" name="ISME J.">
        <title>Energy and carbon metabolisms in a deep terrestrial subsurface fluid microbial community.</title>
        <authorList>
            <person name="Momper L."/>
            <person name="Jungbluth S.P."/>
            <person name="Lee M.D."/>
            <person name="Amend J.P."/>
        </authorList>
    </citation>
    <scope>NUCLEOTIDE SEQUENCE [LARGE SCALE GENOMIC DNA]</scope>
    <source>
        <strain evidence="13">SURF_29</strain>
    </source>
</reference>
<accession>A0A419DGJ4</accession>
<dbReference type="SMART" id="SM00480">
    <property type="entry name" value="POL3Bc"/>
    <property type="match status" value="1"/>
</dbReference>
<keyword evidence="3 9" id="KW-0963">Cytoplasm</keyword>
<dbReference type="InterPro" id="IPR022635">
    <property type="entry name" value="DNA_polIII_beta_C"/>
</dbReference>
<evidence type="ECO:0000256" key="9">
    <source>
        <dbReference type="PIRNR" id="PIRNR000804"/>
    </source>
</evidence>
<sequence>MKITILKENLSKGLNIIGRIVSTRGSLEVLSNILIKTEKGRVCLSATNLEVGINYMVGAKVESDGAITVPARLFSELINSLPGEKVTLELEGDTLRIKSDNYQSNIKGISADEFPLIPEIKTNKVCAIKSVVLKDAINLVVFAAATDDTRPVLAGVYIKIDGQKLTLATTDSYRLAEKIVDLGASAKTKKTELIIPAKTLLELGRILGELAEEETVNIYLSENQILFEANGLDFISRLIEGQFPNYKQIIPESSDTKSKVAKEEFLSAVKIASLFARENANSIKVSVKSKGEIIIDSQGSQIGDNKAKIRANVTGKDGEASFNGKYIIDALNAIREPEISLEISGKLNPGVINSTKDKGYIYIIMPLRN</sequence>
<organism evidence="13 14">
    <name type="scientific">candidate division WS5 bacterium</name>
    <dbReference type="NCBI Taxonomy" id="2093353"/>
    <lineage>
        <taxon>Bacteria</taxon>
        <taxon>candidate division WS5</taxon>
    </lineage>
</organism>
<evidence type="ECO:0000256" key="8">
    <source>
        <dbReference type="ARBA" id="ARBA00023125"/>
    </source>
</evidence>
<dbReference type="Gene3D" id="3.70.10.10">
    <property type="match status" value="1"/>
</dbReference>